<dbReference type="GO" id="GO:0015074">
    <property type="term" value="P:DNA integration"/>
    <property type="evidence" value="ECO:0007669"/>
    <property type="project" value="InterPro"/>
</dbReference>
<dbReference type="InterPro" id="IPR012337">
    <property type="entry name" value="RNaseH-like_sf"/>
</dbReference>
<evidence type="ECO:0000259" key="1">
    <source>
        <dbReference type="PROSITE" id="PS50994"/>
    </source>
</evidence>
<dbReference type="InterPro" id="IPR001584">
    <property type="entry name" value="Integrase_cat-core"/>
</dbReference>
<dbReference type="EMBL" id="BKCJ010003515">
    <property type="protein sequence ID" value="GEU55555.1"/>
    <property type="molecule type" value="Genomic_DNA"/>
</dbReference>
<dbReference type="InterPro" id="IPR036397">
    <property type="entry name" value="RNaseH_sf"/>
</dbReference>
<dbReference type="Pfam" id="PF13456">
    <property type="entry name" value="RVT_3"/>
    <property type="match status" value="1"/>
</dbReference>
<accession>A0A6L2L5J7</accession>
<evidence type="ECO:0000313" key="2">
    <source>
        <dbReference type="EMBL" id="GEU55555.1"/>
    </source>
</evidence>
<dbReference type="SUPFAM" id="SSF53098">
    <property type="entry name" value="Ribonuclease H-like"/>
    <property type="match status" value="2"/>
</dbReference>
<organism evidence="2">
    <name type="scientific">Tanacetum cinerariifolium</name>
    <name type="common">Dalmatian daisy</name>
    <name type="synonym">Chrysanthemum cinerariifolium</name>
    <dbReference type="NCBI Taxonomy" id="118510"/>
    <lineage>
        <taxon>Eukaryota</taxon>
        <taxon>Viridiplantae</taxon>
        <taxon>Streptophyta</taxon>
        <taxon>Embryophyta</taxon>
        <taxon>Tracheophyta</taxon>
        <taxon>Spermatophyta</taxon>
        <taxon>Magnoliopsida</taxon>
        <taxon>eudicotyledons</taxon>
        <taxon>Gunneridae</taxon>
        <taxon>Pentapetalae</taxon>
        <taxon>asterids</taxon>
        <taxon>campanulids</taxon>
        <taxon>Asterales</taxon>
        <taxon>Asteraceae</taxon>
        <taxon>Asteroideae</taxon>
        <taxon>Anthemideae</taxon>
        <taxon>Anthemidinae</taxon>
        <taxon>Tanacetum</taxon>
    </lineage>
</organism>
<dbReference type="PANTHER" id="PTHR48475">
    <property type="entry name" value="RIBONUCLEASE H"/>
    <property type="match status" value="1"/>
</dbReference>
<dbReference type="PROSITE" id="PS50994">
    <property type="entry name" value="INTEGRASE"/>
    <property type="match status" value="1"/>
</dbReference>
<dbReference type="GO" id="GO:0003964">
    <property type="term" value="F:RNA-directed DNA polymerase activity"/>
    <property type="evidence" value="ECO:0007669"/>
    <property type="project" value="UniProtKB-KW"/>
</dbReference>
<protein>
    <submittedName>
        <fullName evidence="2">Reverse transcriptase domain-containing protein</fullName>
    </submittedName>
</protein>
<gene>
    <name evidence="2" type="ORF">Tci_027533</name>
</gene>
<name>A0A6L2L5J7_TANCI</name>
<keyword evidence="2" id="KW-0548">Nucleotidyltransferase</keyword>
<keyword evidence="2" id="KW-0695">RNA-directed DNA polymerase</keyword>
<dbReference type="Gene3D" id="3.30.420.10">
    <property type="entry name" value="Ribonuclease H-like superfamily/Ribonuclease H"/>
    <property type="match status" value="2"/>
</dbReference>
<dbReference type="AlphaFoldDB" id="A0A6L2L5J7"/>
<dbReference type="GO" id="GO:0004523">
    <property type="term" value="F:RNA-DNA hybrid ribonuclease activity"/>
    <property type="evidence" value="ECO:0007669"/>
    <property type="project" value="InterPro"/>
</dbReference>
<feature type="domain" description="Integrase catalytic" evidence="1">
    <location>
        <begin position="82"/>
        <end position="250"/>
    </location>
</feature>
<dbReference type="Pfam" id="PF00665">
    <property type="entry name" value="rve"/>
    <property type="match status" value="1"/>
</dbReference>
<keyword evidence="2" id="KW-0808">Transferase</keyword>
<reference evidence="2" key="1">
    <citation type="journal article" date="2019" name="Sci. Rep.">
        <title>Draft genome of Tanacetum cinerariifolium, the natural source of mosquito coil.</title>
        <authorList>
            <person name="Yamashiro T."/>
            <person name="Shiraishi A."/>
            <person name="Satake H."/>
            <person name="Nakayama K."/>
        </authorList>
    </citation>
    <scope>NUCLEOTIDE SEQUENCE</scope>
</reference>
<proteinExistence type="predicted"/>
<dbReference type="GO" id="GO:0003676">
    <property type="term" value="F:nucleic acid binding"/>
    <property type="evidence" value="ECO:0007669"/>
    <property type="project" value="InterPro"/>
</dbReference>
<dbReference type="InterPro" id="IPR002156">
    <property type="entry name" value="RNaseH_domain"/>
</dbReference>
<comment type="caution">
    <text evidence="2">The sequence shown here is derived from an EMBL/GenBank/DDBJ whole genome shotgun (WGS) entry which is preliminary data.</text>
</comment>
<sequence>MPDENPPATPVAETQQEPWTLFTDGSSCVDGSGAWLVLTNPEAIEFTYTLRFQFATSNNEAEYEALIAGLRIAAQMGVQNVHAVVPYAVVKMCWTAPGGGIDIAGPFLEGPGKVKFLIVTMDYFTKWIEANAMATITGGQVKKFVWDNIVCRFGLSGEIVSDNGKQFSDNPFKYWCDKPNITQRFASVKHPQSNRLVERANRSLGEGIKVRLGEGNKNWVKELPHVFWAHRIMIKSSHGDTPFSLTYGTKAVILAEIRMPTLGDFVYRSNDASHAVAGGKLGPKWEGPYERPNIPIEGLLHKRVATLAAADSESLTNVYPRRWVCKELDLSNLGEAPSSDISVCVAASANRITKPCGATIATDTGTPSDLA</sequence>
<dbReference type="PANTHER" id="PTHR48475:SF2">
    <property type="entry name" value="RIBONUCLEASE H"/>
    <property type="match status" value="1"/>
</dbReference>